<sequence length="425" mass="48060">MPVSYSFGTTFTARSRTQKQFPQARKPVKLSAQARKVITAEQRTRRMAFDTDVAKVWQRNMEACQELAVKHNKPLRRCQDAVFLGSKMANGSHKVVSKWKAFVAAMVKEVNADLEPGEKKVNARQVAATHREQYHNTPKEELQEYVEELKSSKQDKTHSRRVTARSKVMDIHHTFEELKVILTSLDARVGVRAMVFLARTSTKYNQAPLFYATDVATAAFLPKVYMVDVQDFMTKFEGYSIAGGTLAGMAGTYRDKVKVAKAEIAAKLRQKLREITGDPKAHMEYKMYHHDIVMGHSVQLVGWPHHKLQSPSSLGNSLPTFVKILEALDNGSCRFEELSEKDVTELDEQHQAKIASGELPDAKPRKIRSDAGKPKKRKEVRESDLSDSSDSSDDNERVPKKKRRLRSPSVLNVKSKAMITDTEDE</sequence>
<dbReference type="OrthoDB" id="3253416at2759"/>
<gene>
    <name evidence="2" type="ORF">PILCRDRAFT_2768</name>
</gene>
<evidence type="ECO:0000256" key="1">
    <source>
        <dbReference type="SAM" id="MobiDB-lite"/>
    </source>
</evidence>
<dbReference type="AlphaFoldDB" id="A0A0C3GD23"/>
<evidence type="ECO:0000313" key="3">
    <source>
        <dbReference type="Proteomes" id="UP000054166"/>
    </source>
</evidence>
<protein>
    <submittedName>
        <fullName evidence="2">Uncharacterized protein</fullName>
    </submittedName>
</protein>
<proteinExistence type="predicted"/>
<dbReference type="EMBL" id="KN832976">
    <property type="protein sequence ID" value="KIM88541.1"/>
    <property type="molecule type" value="Genomic_DNA"/>
</dbReference>
<feature type="compositionally biased region" description="Basic and acidic residues" evidence="1">
    <location>
        <begin position="360"/>
        <end position="384"/>
    </location>
</feature>
<dbReference type="InParanoid" id="A0A0C3GD23"/>
<keyword evidence="3" id="KW-1185">Reference proteome</keyword>
<organism evidence="2 3">
    <name type="scientific">Piloderma croceum (strain F 1598)</name>
    <dbReference type="NCBI Taxonomy" id="765440"/>
    <lineage>
        <taxon>Eukaryota</taxon>
        <taxon>Fungi</taxon>
        <taxon>Dikarya</taxon>
        <taxon>Basidiomycota</taxon>
        <taxon>Agaricomycotina</taxon>
        <taxon>Agaricomycetes</taxon>
        <taxon>Agaricomycetidae</taxon>
        <taxon>Atheliales</taxon>
        <taxon>Atheliaceae</taxon>
        <taxon>Piloderma</taxon>
    </lineage>
</organism>
<reference evidence="3" key="2">
    <citation type="submission" date="2015-01" db="EMBL/GenBank/DDBJ databases">
        <title>Evolutionary Origins and Diversification of the Mycorrhizal Mutualists.</title>
        <authorList>
            <consortium name="DOE Joint Genome Institute"/>
            <consortium name="Mycorrhizal Genomics Consortium"/>
            <person name="Kohler A."/>
            <person name="Kuo A."/>
            <person name="Nagy L.G."/>
            <person name="Floudas D."/>
            <person name="Copeland A."/>
            <person name="Barry K.W."/>
            <person name="Cichocki N."/>
            <person name="Veneault-Fourrey C."/>
            <person name="LaButti K."/>
            <person name="Lindquist E.A."/>
            <person name="Lipzen A."/>
            <person name="Lundell T."/>
            <person name="Morin E."/>
            <person name="Murat C."/>
            <person name="Riley R."/>
            <person name="Ohm R."/>
            <person name="Sun H."/>
            <person name="Tunlid A."/>
            <person name="Henrissat B."/>
            <person name="Grigoriev I.V."/>
            <person name="Hibbett D.S."/>
            <person name="Martin F."/>
        </authorList>
    </citation>
    <scope>NUCLEOTIDE SEQUENCE [LARGE SCALE GENOMIC DNA]</scope>
    <source>
        <strain evidence="3">F 1598</strain>
    </source>
</reference>
<evidence type="ECO:0000313" key="2">
    <source>
        <dbReference type="EMBL" id="KIM88541.1"/>
    </source>
</evidence>
<dbReference type="HOGENOM" id="CLU_033169_1_0_1"/>
<reference evidence="2 3" key="1">
    <citation type="submission" date="2014-04" db="EMBL/GenBank/DDBJ databases">
        <authorList>
            <consortium name="DOE Joint Genome Institute"/>
            <person name="Kuo A."/>
            <person name="Tarkka M."/>
            <person name="Buscot F."/>
            <person name="Kohler A."/>
            <person name="Nagy L.G."/>
            <person name="Floudas D."/>
            <person name="Copeland A."/>
            <person name="Barry K.W."/>
            <person name="Cichocki N."/>
            <person name="Veneault-Fourrey C."/>
            <person name="LaButti K."/>
            <person name="Lindquist E.A."/>
            <person name="Lipzen A."/>
            <person name="Lundell T."/>
            <person name="Morin E."/>
            <person name="Murat C."/>
            <person name="Sun H."/>
            <person name="Tunlid A."/>
            <person name="Henrissat B."/>
            <person name="Grigoriev I.V."/>
            <person name="Hibbett D.S."/>
            <person name="Martin F."/>
            <person name="Nordberg H.P."/>
            <person name="Cantor M.N."/>
            <person name="Hua S.X."/>
        </authorList>
    </citation>
    <scope>NUCLEOTIDE SEQUENCE [LARGE SCALE GENOMIC DNA]</scope>
    <source>
        <strain evidence="2 3">F 1598</strain>
    </source>
</reference>
<dbReference type="Proteomes" id="UP000054166">
    <property type="component" value="Unassembled WGS sequence"/>
</dbReference>
<dbReference type="STRING" id="765440.A0A0C3GD23"/>
<accession>A0A0C3GD23</accession>
<name>A0A0C3GD23_PILCF</name>
<feature type="region of interest" description="Disordered" evidence="1">
    <location>
        <begin position="344"/>
        <end position="425"/>
    </location>
</feature>